<organism evidence="2 3">
    <name type="scientific">Novosphingobium subterraneum</name>
    <dbReference type="NCBI Taxonomy" id="48936"/>
    <lineage>
        <taxon>Bacteria</taxon>
        <taxon>Pseudomonadati</taxon>
        <taxon>Pseudomonadota</taxon>
        <taxon>Alphaproteobacteria</taxon>
        <taxon>Sphingomonadales</taxon>
        <taxon>Sphingomonadaceae</taxon>
        <taxon>Novosphingobium</taxon>
    </lineage>
</organism>
<dbReference type="PATRIC" id="fig|48936.3.peg.3093"/>
<evidence type="ECO:0000313" key="2">
    <source>
        <dbReference type="EMBL" id="KHS44500.1"/>
    </source>
</evidence>
<dbReference type="Proteomes" id="UP000031338">
    <property type="component" value="Unassembled WGS sequence"/>
</dbReference>
<dbReference type="EMBL" id="JRVC01000015">
    <property type="protein sequence ID" value="KHS44500.1"/>
    <property type="molecule type" value="Genomic_DNA"/>
</dbReference>
<gene>
    <name evidence="2" type="ORF">NJ75_03078</name>
</gene>
<keyword evidence="1" id="KW-0472">Membrane</keyword>
<dbReference type="Pfam" id="PF03929">
    <property type="entry name" value="PepSY_TM"/>
    <property type="match status" value="1"/>
</dbReference>
<keyword evidence="3" id="KW-1185">Reference proteome</keyword>
<protein>
    <recommendedName>
        <fullName evidence="4">Iron-regulated membrane protein</fullName>
    </recommendedName>
</protein>
<keyword evidence="1" id="KW-0812">Transmembrane</keyword>
<accession>A0A0B8ZN27</accession>
<dbReference type="STRING" id="48936.NJ75_03078"/>
<dbReference type="InterPro" id="IPR005625">
    <property type="entry name" value="PepSY-ass_TM"/>
</dbReference>
<reference evidence="2 3" key="1">
    <citation type="submission" date="2014-10" db="EMBL/GenBank/DDBJ databases">
        <title>Draft genome sequence of Novosphingobium subterraneum DSM 12447.</title>
        <authorList>
            <person name="Gan H.M."/>
            <person name="Gan H.Y."/>
            <person name="Savka M.A."/>
        </authorList>
    </citation>
    <scope>NUCLEOTIDE SEQUENCE [LARGE SCALE GENOMIC DNA]</scope>
    <source>
        <strain evidence="2 3">DSM 12447</strain>
    </source>
</reference>
<sequence length="354" mass="37730">MNRVAGAPAPATRLFGKAPMARSGFLTWHRRMALLFAPLIFLQALTGTILLLREPLAYVLEPQGSDGPVLGVPALAAAAARTGMHLTRLYLPAYPGGPAMAQLARADGSTHYAAIEPASGVILREGGIWAFPLEAALQWHYRLMSGTAGLAVVALNGIVLLLLSGTGLGFWWPAAGRWKTSLKINPKMPARVRLRQWHRSGGVLASLLVLFSAVTGVLLAAPDLAPAAPMATTAFVASPMQLDGAMGSATRAYPAAAIRDVRFPAADRIDVNFRAPEEGPLAVHAVSIRLSDARLLHVVPAAQSPALWMKVLPLHTGDSGGIFGMLMLLLEALAIMALSITGPMMWWRQRKMRK</sequence>
<evidence type="ECO:0000313" key="3">
    <source>
        <dbReference type="Proteomes" id="UP000031338"/>
    </source>
</evidence>
<keyword evidence="1" id="KW-1133">Transmembrane helix</keyword>
<feature type="transmembrane region" description="Helical" evidence="1">
    <location>
        <begin position="322"/>
        <end position="347"/>
    </location>
</feature>
<dbReference type="PANTHER" id="PTHR34219">
    <property type="entry name" value="IRON-REGULATED INNER MEMBRANE PROTEIN-RELATED"/>
    <property type="match status" value="1"/>
</dbReference>
<proteinExistence type="predicted"/>
<feature type="transmembrane region" description="Helical" evidence="1">
    <location>
        <begin position="148"/>
        <end position="172"/>
    </location>
</feature>
<name>A0A0B8ZN27_9SPHN</name>
<feature type="transmembrane region" description="Helical" evidence="1">
    <location>
        <begin position="201"/>
        <end position="221"/>
    </location>
</feature>
<evidence type="ECO:0008006" key="4">
    <source>
        <dbReference type="Google" id="ProtNLM"/>
    </source>
</evidence>
<comment type="caution">
    <text evidence="2">The sequence shown here is derived from an EMBL/GenBank/DDBJ whole genome shotgun (WGS) entry which is preliminary data.</text>
</comment>
<evidence type="ECO:0000256" key="1">
    <source>
        <dbReference type="SAM" id="Phobius"/>
    </source>
</evidence>
<dbReference type="AlphaFoldDB" id="A0A0B8ZN27"/>
<feature type="transmembrane region" description="Helical" evidence="1">
    <location>
        <begin position="32"/>
        <end position="52"/>
    </location>
</feature>